<dbReference type="UniPathway" id="UPA00098">
    <property type="reaction ID" value="UER00361"/>
</dbReference>
<dbReference type="Pfam" id="PF14748">
    <property type="entry name" value="P5CR_dimer"/>
    <property type="match status" value="1"/>
</dbReference>
<dbReference type="SUPFAM" id="SSF51735">
    <property type="entry name" value="NAD(P)-binding Rossmann-fold domains"/>
    <property type="match status" value="1"/>
</dbReference>
<keyword evidence="3 4" id="KW-0560">Oxidoreductase</keyword>
<evidence type="ECO:0000259" key="7">
    <source>
        <dbReference type="Pfam" id="PF03807"/>
    </source>
</evidence>
<keyword evidence="2 4" id="KW-0521">NADP</keyword>
<dbReference type="InterPro" id="IPR000304">
    <property type="entry name" value="Pyrroline-COOH_reductase"/>
</dbReference>
<dbReference type="PANTHER" id="PTHR11645:SF0">
    <property type="entry name" value="PYRROLINE-5-CARBOXYLATE REDUCTASE 3"/>
    <property type="match status" value="1"/>
</dbReference>
<dbReference type="Proteomes" id="UP000187266">
    <property type="component" value="Chromosome"/>
</dbReference>
<dbReference type="OrthoDB" id="9805754at2"/>
<keyword evidence="4" id="KW-0963">Cytoplasm</keyword>
<organism evidence="9 10">
    <name type="scientific">Brevirhabdus pacifica</name>
    <dbReference type="NCBI Taxonomy" id="1267768"/>
    <lineage>
        <taxon>Bacteria</taxon>
        <taxon>Pseudomonadati</taxon>
        <taxon>Pseudomonadota</taxon>
        <taxon>Alphaproteobacteria</taxon>
        <taxon>Rhodobacterales</taxon>
        <taxon>Paracoccaceae</taxon>
        <taxon>Brevirhabdus</taxon>
    </lineage>
</organism>
<feature type="binding site" evidence="6">
    <location>
        <position position="59"/>
    </location>
    <ligand>
        <name>NADPH</name>
        <dbReference type="ChEBI" id="CHEBI:57783"/>
    </ligand>
</feature>
<dbReference type="RefSeq" id="WP_076980409.1">
    <property type="nucleotide sequence ID" value="NZ_CP019124.1"/>
</dbReference>
<comment type="pathway">
    <text evidence="4">Amino-acid biosynthesis; L-proline biosynthesis; L-proline from L-glutamate 5-semialdehyde: step 1/1.</text>
</comment>
<dbReference type="AlphaFoldDB" id="A0A1U7DK94"/>
<evidence type="ECO:0000259" key="8">
    <source>
        <dbReference type="Pfam" id="PF14748"/>
    </source>
</evidence>
<keyword evidence="4" id="KW-0028">Amino-acid biosynthesis</keyword>
<name>A0A1U7DK94_9RHOB</name>
<accession>A0A2M9DCJ8</accession>
<dbReference type="PANTHER" id="PTHR11645">
    <property type="entry name" value="PYRROLINE-5-CARBOXYLATE REDUCTASE"/>
    <property type="match status" value="1"/>
</dbReference>
<dbReference type="GO" id="GO:0004735">
    <property type="term" value="F:pyrroline-5-carboxylate reductase activity"/>
    <property type="evidence" value="ECO:0007669"/>
    <property type="project" value="UniProtKB-UniRule"/>
</dbReference>
<accession>A0A1U7DK94</accession>
<gene>
    <name evidence="4" type="primary">proC</name>
    <name evidence="9" type="ORF">BV394_12170</name>
</gene>
<evidence type="ECO:0000256" key="1">
    <source>
        <dbReference type="ARBA" id="ARBA00005525"/>
    </source>
</evidence>
<protein>
    <recommendedName>
        <fullName evidence="4 5">Pyrroline-5-carboxylate reductase</fullName>
        <shortName evidence="4">P5C reductase</shortName>
        <shortName evidence="4">P5CR</shortName>
        <ecNumber evidence="4 5">1.5.1.2</ecNumber>
    </recommendedName>
    <alternativeName>
        <fullName evidence="4">PCA reductase</fullName>
    </alternativeName>
</protein>
<dbReference type="PIRSF" id="PIRSF000193">
    <property type="entry name" value="Pyrrol-5-carb_rd"/>
    <property type="match status" value="1"/>
</dbReference>
<dbReference type="EC" id="1.5.1.2" evidence="4 5"/>
<dbReference type="GO" id="GO:0005737">
    <property type="term" value="C:cytoplasm"/>
    <property type="evidence" value="ECO:0007669"/>
    <property type="project" value="UniProtKB-SubCell"/>
</dbReference>
<comment type="catalytic activity">
    <reaction evidence="4">
        <text>L-proline + NADP(+) = (S)-1-pyrroline-5-carboxylate + NADPH + 2 H(+)</text>
        <dbReference type="Rhea" id="RHEA:14109"/>
        <dbReference type="ChEBI" id="CHEBI:15378"/>
        <dbReference type="ChEBI" id="CHEBI:17388"/>
        <dbReference type="ChEBI" id="CHEBI:57783"/>
        <dbReference type="ChEBI" id="CHEBI:58349"/>
        <dbReference type="ChEBI" id="CHEBI:60039"/>
        <dbReference type="EC" id="1.5.1.2"/>
    </reaction>
</comment>
<proteinExistence type="inferred from homology"/>
<comment type="function">
    <text evidence="4">Catalyzes the reduction of 1-pyrroline-5-carboxylate (PCA) to L-proline.</text>
</comment>
<dbReference type="InterPro" id="IPR036291">
    <property type="entry name" value="NAD(P)-bd_dom_sf"/>
</dbReference>
<keyword evidence="4" id="KW-0641">Proline biosynthesis</keyword>
<comment type="similarity">
    <text evidence="1 4">Belongs to the pyrroline-5-carboxylate reductase family.</text>
</comment>
<dbReference type="Gene3D" id="1.10.3730.10">
    <property type="entry name" value="ProC C-terminal domain-like"/>
    <property type="match status" value="1"/>
</dbReference>
<dbReference type="GO" id="GO:0055129">
    <property type="term" value="P:L-proline biosynthetic process"/>
    <property type="evidence" value="ECO:0007669"/>
    <property type="project" value="UniProtKB-UniRule"/>
</dbReference>
<dbReference type="InterPro" id="IPR028939">
    <property type="entry name" value="P5C_Rdtase_cat_N"/>
</dbReference>
<dbReference type="Gene3D" id="3.40.50.720">
    <property type="entry name" value="NAD(P)-binding Rossmann-like Domain"/>
    <property type="match status" value="1"/>
</dbReference>
<keyword evidence="10" id="KW-1185">Reference proteome</keyword>
<evidence type="ECO:0000256" key="4">
    <source>
        <dbReference type="HAMAP-Rule" id="MF_01925"/>
    </source>
</evidence>
<dbReference type="InterPro" id="IPR029036">
    <property type="entry name" value="P5CR_dimer"/>
</dbReference>
<evidence type="ECO:0000313" key="9">
    <source>
        <dbReference type="EMBL" id="APX90391.1"/>
    </source>
</evidence>
<feature type="domain" description="Pyrroline-5-carboxylate reductase dimerisation" evidence="8">
    <location>
        <begin position="165"/>
        <end position="271"/>
    </location>
</feature>
<dbReference type="HAMAP" id="MF_01925">
    <property type="entry name" value="P5C_reductase"/>
    <property type="match status" value="1"/>
</dbReference>
<dbReference type="InterPro" id="IPR008927">
    <property type="entry name" value="6-PGluconate_DH-like_C_sf"/>
</dbReference>
<evidence type="ECO:0000256" key="2">
    <source>
        <dbReference type="ARBA" id="ARBA00022857"/>
    </source>
</evidence>
<evidence type="ECO:0000313" key="10">
    <source>
        <dbReference type="Proteomes" id="UP000187266"/>
    </source>
</evidence>
<dbReference type="SUPFAM" id="SSF48179">
    <property type="entry name" value="6-phosphogluconate dehydrogenase C-terminal domain-like"/>
    <property type="match status" value="1"/>
</dbReference>
<comment type="subcellular location">
    <subcellularLocation>
        <location evidence="4">Cytoplasm</location>
    </subcellularLocation>
</comment>
<evidence type="ECO:0000256" key="3">
    <source>
        <dbReference type="ARBA" id="ARBA00023002"/>
    </source>
</evidence>
<comment type="catalytic activity">
    <reaction evidence="4">
        <text>L-proline + NAD(+) = (S)-1-pyrroline-5-carboxylate + NADH + 2 H(+)</text>
        <dbReference type="Rhea" id="RHEA:14105"/>
        <dbReference type="ChEBI" id="CHEBI:15378"/>
        <dbReference type="ChEBI" id="CHEBI:17388"/>
        <dbReference type="ChEBI" id="CHEBI:57540"/>
        <dbReference type="ChEBI" id="CHEBI:57945"/>
        <dbReference type="ChEBI" id="CHEBI:60039"/>
        <dbReference type="EC" id="1.5.1.2"/>
    </reaction>
</comment>
<reference evidence="9 10" key="1">
    <citation type="submission" date="2017-01" db="EMBL/GenBank/DDBJ databases">
        <title>Genomic analysis of Xuhuaishuia manganoxidans DY6-4.</title>
        <authorList>
            <person name="Wang X."/>
        </authorList>
    </citation>
    <scope>NUCLEOTIDE SEQUENCE [LARGE SCALE GENOMIC DNA]</scope>
    <source>
        <strain evidence="9 10">DY6-4</strain>
    </source>
</reference>
<evidence type="ECO:0000256" key="5">
    <source>
        <dbReference type="NCBIfam" id="TIGR00112"/>
    </source>
</evidence>
<dbReference type="STRING" id="1267768.BV394_12170"/>
<dbReference type="FunFam" id="1.10.3730.10:FF:000001">
    <property type="entry name" value="Pyrroline-5-carboxylate reductase"/>
    <property type="match status" value="1"/>
</dbReference>
<feature type="domain" description="Pyrroline-5-carboxylate reductase catalytic N-terminal" evidence="7">
    <location>
        <begin position="12"/>
        <end position="100"/>
    </location>
</feature>
<evidence type="ECO:0000256" key="6">
    <source>
        <dbReference type="PIRSR" id="PIRSR000193-1"/>
    </source>
</evidence>
<sequence length="276" mass="28189">MNMSEVAARGLVLLGCGRMGSALLEGWLKQGLPPSSVHVIDPNPSARLRALAEEGLHLNADLPEDAAIALIAVKPQMMTDALPGLRRLADGRTLFVTVAAGISFAGYEAVLGENAPIVRAMPNTPAAVGRGITAIIGNGPSTPAQLDLADALLQAVGQTVLLDSESQMDAVVGLSGSGPAYVFNMIEALAAAGEAQGLTPEMSLHLAKATVAGAGALAEASPEGPGTLRENVTSPNGTTYEALKVLMDPQTGLGPLMRKAVAASADRSRELGRTDE</sequence>
<feature type="binding site" evidence="6">
    <location>
        <begin position="14"/>
        <end position="19"/>
    </location>
    <ligand>
        <name>NADP(+)</name>
        <dbReference type="ChEBI" id="CHEBI:58349"/>
    </ligand>
</feature>
<dbReference type="Pfam" id="PF03807">
    <property type="entry name" value="F420_oxidored"/>
    <property type="match status" value="1"/>
</dbReference>
<dbReference type="NCBIfam" id="TIGR00112">
    <property type="entry name" value="proC"/>
    <property type="match status" value="1"/>
</dbReference>
<dbReference type="EMBL" id="CP019124">
    <property type="protein sequence ID" value="APX90391.1"/>
    <property type="molecule type" value="Genomic_DNA"/>
</dbReference>
<feature type="binding site" evidence="6">
    <location>
        <begin position="72"/>
        <end position="75"/>
    </location>
    <ligand>
        <name>NADP(+)</name>
        <dbReference type="ChEBI" id="CHEBI:58349"/>
    </ligand>
</feature>